<name>A0A397SVJ5_9GLOM</name>
<dbReference type="OrthoDB" id="2445137at2759"/>
<evidence type="ECO:0000313" key="2">
    <source>
        <dbReference type="Proteomes" id="UP000265703"/>
    </source>
</evidence>
<dbReference type="Proteomes" id="UP000265703">
    <property type="component" value="Unassembled WGS sequence"/>
</dbReference>
<accession>A0A397SVJ5</accession>
<comment type="caution">
    <text evidence="1">The sequence shown here is derived from an EMBL/GenBank/DDBJ whole genome shotgun (WGS) entry which is preliminary data.</text>
</comment>
<dbReference type="EMBL" id="QKYT01000194">
    <property type="protein sequence ID" value="RIA90053.1"/>
    <property type="molecule type" value="Genomic_DNA"/>
</dbReference>
<organism evidence="1 2">
    <name type="scientific">Glomus cerebriforme</name>
    <dbReference type="NCBI Taxonomy" id="658196"/>
    <lineage>
        <taxon>Eukaryota</taxon>
        <taxon>Fungi</taxon>
        <taxon>Fungi incertae sedis</taxon>
        <taxon>Mucoromycota</taxon>
        <taxon>Glomeromycotina</taxon>
        <taxon>Glomeromycetes</taxon>
        <taxon>Glomerales</taxon>
        <taxon>Glomeraceae</taxon>
        <taxon>Glomus</taxon>
    </lineage>
</organism>
<proteinExistence type="predicted"/>
<sequence>MMHIWQCEANEIQIQEIIQNEINNQITALHQENIIINREKWHQRITEILIKRSNHIEGGYVYHEIIKGIFNIQLYEMESQPEIKVKMETLITNIARKARELIWNKRCDQVIDLEKKRGLTRLEKRKTSKNTKTK</sequence>
<gene>
    <name evidence="1" type="ORF">C1645_823900</name>
</gene>
<protein>
    <submittedName>
        <fullName evidence="1">Uncharacterized protein</fullName>
    </submittedName>
</protein>
<keyword evidence="2" id="KW-1185">Reference proteome</keyword>
<reference evidence="1 2" key="1">
    <citation type="submission" date="2018-06" db="EMBL/GenBank/DDBJ databases">
        <title>Comparative genomics reveals the genomic features of Rhizophagus irregularis, R. cerebriforme, R. diaphanum and Gigaspora rosea, and their symbiotic lifestyle signature.</title>
        <authorList>
            <person name="Morin E."/>
            <person name="San Clemente H."/>
            <person name="Chen E.C.H."/>
            <person name="De La Providencia I."/>
            <person name="Hainaut M."/>
            <person name="Kuo A."/>
            <person name="Kohler A."/>
            <person name="Murat C."/>
            <person name="Tang N."/>
            <person name="Roy S."/>
            <person name="Loubradou J."/>
            <person name="Henrissat B."/>
            <person name="Grigoriev I.V."/>
            <person name="Corradi N."/>
            <person name="Roux C."/>
            <person name="Martin F.M."/>
        </authorList>
    </citation>
    <scope>NUCLEOTIDE SEQUENCE [LARGE SCALE GENOMIC DNA]</scope>
    <source>
        <strain evidence="1 2">DAOM 227022</strain>
    </source>
</reference>
<dbReference type="AlphaFoldDB" id="A0A397SVJ5"/>
<evidence type="ECO:0000313" key="1">
    <source>
        <dbReference type="EMBL" id="RIA90053.1"/>
    </source>
</evidence>